<dbReference type="PANTHER" id="PTHR48080:SF3">
    <property type="entry name" value="ENOLASE SUPERFAMILY MEMBER DDB_G0284701"/>
    <property type="match status" value="1"/>
</dbReference>
<dbReference type="InterPro" id="IPR018110">
    <property type="entry name" value="Mandel_Rmase/mucon_lact_enz_CS"/>
</dbReference>
<evidence type="ECO:0000256" key="6">
    <source>
        <dbReference type="PIRSR" id="PIRSR634603-3"/>
    </source>
</evidence>
<evidence type="ECO:0000256" key="2">
    <source>
        <dbReference type="ARBA" id="ARBA00022723"/>
    </source>
</evidence>
<organism evidence="9 10">
    <name type="scientific">Lacipirellula parvula</name>
    <dbReference type="NCBI Taxonomy" id="2650471"/>
    <lineage>
        <taxon>Bacteria</taxon>
        <taxon>Pseudomonadati</taxon>
        <taxon>Planctomycetota</taxon>
        <taxon>Planctomycetia</taxon>
        <taxon>Pirellulales</taxon>
        <taxon>Lacipirellulaceae</taxon>
        <taxon>Lacipirellula</taxon>
    </lineage>
</organism>
<dbReference type="Proteomes" id="UP000326837">
    <property type="component" value="Chromosome"/>
</dbReference>
<evidence type="ECO:0000313" key="9">
    <source>
        <dbReference type="EMBL" id="BBO35114.1"/>
    </source>
</evidence>
<comment type="cofactor">
    <cofactor evidence="6 7">
        <name>Mg(2+)</name>
        <dbReference type="ChEBI" id="CHEBI:18420"/>
    </cofactor>
    <text evidence="6 7">Binds 1 Mg(2+) ion per subunit.</text>
</comment>
<dbReference type="Pfam" id="PF02746">
    <property type="entry name" value="MR_MLE_N"/>
    <property type="match status" value="1"/>
</dbReference>
<feature type="binding site" evidence="6">
    <location>
        <position position="231"/>
    </location>
    <ligand>
        <name>Mg(2+)</name>
        <dbReference type="ChEBI" id="CHEBI:18420"/>
    </ligand>
</feature>
<name>A0A5K7XE37_9BACT</name>
<keyword evidence="10" id="KW-1185">Reference proteome</keyword>
<dbReference type="SUPFAM" id="SSF51604">
    <property type="entry name" value="Enolase C-terminal domain-like"/>
    <property type="match status" value="1"/>
</dbReference>
<dbReference type="EMBL" id="AP021861">
    <property type="protein sequence ID" value="BBO35114.1"/>
    <property type="molecule type" value="Genomic_DNA"/>
</dbReference>
<dbReference type="PANTHER" id="PTHR48080">
    <property type="entry name" value="D-GALACTONATE DEHYDRATASE-RELATED"/>
    <property type="match status" value="1"/>
</dbReference>
<evidence type="ECO:0000256" key="1">
    <source>
        <dbReference type="ARBA" id="ARBA00008031"/>
    </source>
</evidence>
<dbReference type="InterPro" id="IPR013342">
    <property type="entry name" value="Mandelate_racemase_C"/>
</dbReference>
<feature type="binding site" evidence="6">
    <location>
        <position position="180"/>
    </location>
    <ligand>
        <name>Mg(2+)</name>
        <dbReference type="ChEBI" id="CHEBI:18420"/>
    </ligand>
</feature>
<dbReference type="EC" id="5.1.1.-" evidence="7"/>
<evidence type="ECO:0000313" key="10">
    <source>
        <dbReference type="Proteomes" id="UP000326837"/>
    </source>
</evidence>
<evidence type="ECO:0000259" key="8">
    <source>
        <dbReference type="SMART" id="SM00922"/>
    </source>
</evidence>
<dbReference type="CDD" id="cd03319">
    <property type="entry name" value="L-Ala-DL-Glu_epimerase"/>
    <property type="match status" value="1"/>
</dbReference>
<dbReference type="PROSITE" id="PS00909">
    <property type="entry name" value="MR_MLE_2"/>
    <property type="match status" value="1"/>
</dbReference>
<dbReference type="KEGG" id="lpav:PLANPX_4726"/>
<gene>
    <name evidence="9" type="ORF">PLANPX_4726</name>
</gene>
<dbReference type="InterPro" id="IPR013341">
    <property type="entry name" value="Mandelate_racemase_N_dom"/>
</dbReference>
<dbReference type="AlphaFoldDB" id="A0A5K7XE37"/>
<feature type="binding site" evidence="6">
    <location>
        <position position="206"/>
    </location>
    <ligand>
        <name>Mg(2+)</name>
        <dbReference type="ChEBI" id="CHEBI:18420"/>
    </ligand>
</feature>
<dbReference type="Gene3D" id="3.20.20.120">
    <property type="entry name" value="Enolase-like C-terminal domain"/>
    <property type="match status" value="1"/>
</dbReference>
<dbReference type="InterPro" id="IPR029017">
    <property type="entry name" value="Enolase-like_N"/>
</dbReference>
<dbReference type="GO" id="GO:0016855">
    <property type="term" value="F:racemase and epimerase activity, acting on amino acids and derivatives"/>
    <property type="evidence" value="ECO:0007669"/>
    <property type="project" value="UniProtKB-UniRule"/>
</dbReference>
<dbReference type="InterPro" id="IPR034603">
    <property type="entry name" value="Dipeptide_epimerase"/>
</dbReference>
<evidence type="ECO:0000256" key="7">
    <source>
        <dbReference type="RuleBase" id="RU366006"/>
    </source>
</evidence>
<sequence length="340" mass="37546">MITLKTYDFQLPLRHVFSIARESTSVQPTLIVELTDGVHRGFGEATTNKYYGATLELMRESLESVRSIVESAEPLDPEKLWDKTWPLLKGNPFAQCALDQAANDLWGKQQGAPVYKLWGLTTDRIPQSNFTIGIDTVEVMVKKLLEMPGWPIYKIKLGTKYDLDIMRELRKHTDAVFRVDANCGWTADQAIEYSHELAKLNVEFIEQPLPADQWSEVKRVYEKSALPIIADESCICEADVKRCVGHFHGVNVKLTKCGGLTPGRRMVTEARQLGLKTMVGCMTESTVGISAIGQLLPLLDYVDMDGAALLASDIATGVVVDHGNCIYPAANGTGAQLTAS</sequence>
<dbReference type="Gene3D" id="3.30.390.10">
    <property type="entry name" value="Enolase-like, N-terminal domain"/>
    <property type="match status" value="1"/>
</dbReference>
<dbReference type="SFLD" id="SFLDG00180">
    <property type="entry name" value="muconate_cycloisomerase"/>
    <property type="match status" value="1"/>
</dbReference>
<dbReference type="GO" id="GO:0009063">
    <property type="term" value="P:amino acid catabolic process"/>
    <property type="evidence" value="ECO:0007669"/>
    <property type="project" value="InterPro"/>
</dbReference>
<protein>
    <recommendedName>
        <fullName evidence="7">Dipeptide epimerase</fullName>
        <ecNumber evidence="7">5.1.1.-</ecNumber>
    </recommendedName>
</protein>
<evidence type="ECO:0000256" key="4">
    <source>
        <dbReference type="ARBA" id="ARBA00023235"/>
    </source>
</evidence>
<keyword evidence="4 7" id="KW-0413">Isomerase</keyword>
<keyword evidence="2 6" id="KW-0479">Metal-binding</keyword>
<proteinExistence type="inferred from homology"/>
<evidence type="ECO:0000256" key="3">
    <source>
        <dbReference type="ARBA" id="ARBA00022842"/>
    </source>
</evidence>
<dbReference type="SFLD" id="SFLDS00001">
    <property type="entry name" value="Enolase"/>
    <property type="match status" value="1"/>
</dbReference>
<evidence type="ECO:0000256" key="5">
    <source>
        <dbReference type="PIRSR" id="PIRSR634603-1"/>
    </source>
</evidence>
<dbReference type="RefSeq" id="WP_152100562.1">
    <property type="nucleotide sequence ID" value="NZ_AP021861.1"/>
</dbReference>
<feature type="active site" description="Proton acceptor; specific for (S)-substrate epimerization" evidence="5">
    <location>
        <position position="253"/>
    </location>
</feature>
<dbReference type="SUPFAM" id="SSF54826">
    <property type="entry name" value="Enolase N-terminal domain-like"/>
    <property type="match status" value="1"/>
</dbReference>
<dbReference type="SMART" id="SM00922">
    <property type="entry name" value="MR_MLE"/>
    <property type="match status" value="1"/>
</dbReference>
<comment type="similarity">
    <text evidence="1 7">Belongs to the mandelate racemase/muconate lactonizing enzyme family.</text>
</comment>
<dbReference type="GO" id="GO:0046872">
    <property type="term" value="F:metal ion binding"/>
    <property type="evidence" value="ECO:0007669"/>
    <property type="project" value="UniProtKB-KW"/>
</dbReference>
<accession>A0A5K7XE37</accession>
<dbReference type="InterPro" id="IPR029065">
    <property type="entry name" value="Enolase_C-like"/>
</dbReference>
<dbReference type="Pfam" id="PF13378">
    <property type="entry name" value="MR_MLE_C"/>
    <property type="match status" value="1"/>
</dbReference>
<reference evidence="10" key="1">
    <citation type="submission" date="2019-10" db="EMBL/GenBank/DDBJ databases">
        <title>Lacipirellula parvula gen. nov., sp. nov., representing a lineage of planctomycetes widespread in freshwater anoxic habitats, and description of the family Lacipirellulaceae.</title>
        <authorList>
            <person name="Dedysh S.N."/>
            <person name="Kulichevskaya I.S."/>
            <person name="Beletsky A.V."/>
            <person name="Rakitin A.L."/>
            <person name="Mardanov A.V."/>
            <person name="Ivanova A.A."/>
            <person name="Saltykova V.X."/>
            <person name="Rijpstra W.I.C."/>
            <person name="Sinninghe Damste J.S."/>
            <person name="Ravin N.V."/>
        </authorList>
    </citation>
    <scope>NUCLEOTIDE SEQUENCE [LARGE SCALE GENOMIC DNA]</scope>
    <source>
        <strain evidence="10">PX69</strain>
    </source>
</reference>
<dbReference type="InterPro" id="IPR034593">
    <property type="entry name" value="DgoD-like"/>
</dbReference>
<feature type="domain" description="Mandelate racemase/muconate lactonizing enzyme C-terminal" evidence="8">
    <location>
        <begin position="137"/>
        <end position="227"/>
    </location>
</feature>
<dbReference type="InterPro" id="IPR036849">
    <property type="entry name" value="Enolase-like_C_sf"/>
</dbReference>
<feature type="active site" description="Proton acceptor; specific for (R)-substrate epimerization" evidence="5">
    <location>
        <position position="156"/>
    </location>
</feature>
<keyword evidence="3 6" id="KW-0460">Magnesium</keyword>